<protein>
    <submittedName>
        <fullName evidence="1">Uncharacterized protein</fullName>
    </submittedName>
</protein>
<evidence type="ECO:0000313" key="1">
    <source>
        <dbReference type="EMBL" id="CAL4187447.1"/>
    </source>
</evidence>
<proteinExistence type="predicted"/>
<organism evidence="1 2">
    <name type="scientific">Meganyctiphanes norvegica</name>
    <name type="common">Northern krill</name>
    <name type="synonym">Thysanopoda norvegica</name>
    <dbReference type="NCBI Taxonomy" id="48144"/>
    <lineage>
        <taxon>Eukaryota</taxon>
        <taxon>Metazoa</taxon>
        <taxon>Ecdysozoa</taxon>
        <taxon>Arthropoda</taxon>
        <taxon>Crustacea</taxon>
        <taxon>Multicrustacea</taxon>
        <taxon>Malacostraca</taxon>
        <taxon>Eumalacostraca</taxon>
        <taxon>Eucarida</taxon>
        <taxon>Euphausiacea</taxon>
        <taxon>Euphausiidae</taxon>
        <taxon>Meganyctiphanes</taxon>
    </lineage>
</organism>
<comment type="caution">
    <text evidence="1">The sequence shown here is derived from an EMBL/GenBank/DDBJ whole genome shotgun (WGS) entry which is preliminary data.</text>
</comment>
<accession>A0AAV2SDB9</accession>
<gene>
    <name evidence="1" type="ORF">MNOR_LOCUS36189</name>
</gene>
<reference evidence="1 2" key="1">
    <citation type="submission" date="2024-05" db="EMBL/GenBank/DDBJ databases">
        <authorList>
            <person name="Wallberg A."/>
        </authorList>
    </citation>
    <scope>NUCLEOTIDE SEQUENCE [LARGE SCALE GENOMIC DNA]</scope>
</reference>
<feature type="non-terminal residue" evidence="1">
    <location>
        <position position="1"/>
    </location>
</feature>
<dbReference type="EMBL" id="CAXKWB010064259">
    <property type="protein sequence ID" value="CAL4187447.1"/>
    <property type="molecule type" value="Genomic_DNA"/>
</dbReference>
<evidence type="ECO:0000313" key="2">
    <source>
        <dbReference type="Proteomes" id="UP001497623"/>
    </source>
</evidence>
<name>A0AAV2SDB9_MEGNR</name>
<keyword evidence="2" id="KW-1185">Reference proteome</keyword>
<dbReference type="AlphaFoldDB" id="A0AAV2SDB9"/>
<sequence>QHQHIPLERGCSLPRDIVPDLHAYNTRSGSDCALPKLLSVEERLSTAFGRQHNSSPSGTTRLSRSLEDLPNDIKNHILKCQCSCDHLGYGNFSTTSLQRLT</sequence>
<dbReference type="Proteomes" id="UP001497623">
    <property type="component" value="Unassembled WGS sequence"/>
</dbReference>
<feature type="non-terminal residue" evidence="1">
    <location>
        <position position="101"/>
    </location>
</feature>